<evidence type="ECO:0000256" key="2">
    <source>
        <dbReference type="ARBA" id="ARBA00009902"/>
    </source>
</evidence>
<protein>
    <recommendedName>
        <fullName evidence="4 8">Sucrose-6-phosphate hydrolase</fullName>
        <ecNumber evidence="3 8">3.2.1.26</ecNumber>
    </recommendedName>
    <alternativeName>
        <fullName evidence="7 9">Invertase</fullName>
    </alternativeName>
</protein>
<evidence type="ECO:0000256" key="8">
    <source>
        <dbReference type="RuleBase" id="RU362110"/>
    </source>
</evidence>
<evidence type="ECO:0000256" key="6">
    <source>
        <dbReference type="ARBA" id="ARBA00023295"/>
    </source>
</evidence>
<dbReference type="PANTHER" id="PTHR43101:SF1">
    <property type="entry name" value="BETA-FRUCTOSIDASE"/>
    <property type="match status" value="1"/>
</dbReference>
<dbReference type="Pfam" id="PF00251">
    <property type="entry name" value="Glyco_hydro_32N"/>
    <property type="match status" value="1"/>
</dbReference>
<dbReference type="InterPro" id="IPR013189">
    <property type="entry name" value="Glyco_hydro_32_C"/>
</dbReference>
<keyword evidence="6 8" id="KW-0326">Glycosidase</keyword>
<dbReference type="PANTHER" id="PTHR43101">
    <property type="entry name" value="BETA-FRUCTOSIDASE"/>
    <property type="match status" value="1"/>
</dbReference>
<dbReference type="Pfam" id="PF08244">
    <property type="entry name" value="Glyco_hydro_32C"/>
    <property type="match status" value="1"/>
</dbReference>
<accession>A0A7K1LEK6</accession>
<evidence type="ECO:0000313" key="12">
    <source>
        <dbReference type="EMBL" id="MUN53634.1"/>
    </source>
</evidence>
<reference evidence="12 13" key="1">
    <citation type="submission" date="2019-12" db="EMBL/GenBank/DDBJ databases">
        <authorList>
            <person name="Li J."/>
            <person name="Shi Y."/>
            <person name="Xu G."/>
            <person name="Xiao D."/>
            <person name="Ran X."/>
        </authorList>
    </citation>
    <scope>NUCLEOTIDE SEQUENCE [LARGE SCALE GENOMIC DNA]</scope>
    <source>
        <strain evidence="12 13">JCM 15915</strain>
    </source>
</reference>
<dbReference type="InterPro" id="IPR013148">
    <property type="entry name" value="Glyco_hydro_32_N"/>
</dbReference>
<evidence type="ECO:0000259" key="11">
    <source>
        <dbReference type="Pfam" id="PF08244"/>
    </source>
</evidence>
<dbReference type="SUPFAM" id="SSF75005">
    <property type="entry name" value="Arabinanase/levansucrase/invertase"/>
    <property type="match status" value="1"/>
</dbReference>
<comment type="caution">
    <text evidence="12">The sequence shown here is derived from an EMBL/GenBank/DDBJ whole genome shotgun (WGS) entry which is preliminary data.</text>
</comment>
<evidence type="ECO:0000256" key="7">
    <source>
        <dbReference type="ARBA" id="ARBA00033367"/>
    </source>
</evidence>
<evidence type="ECO:0000259" key="10">
    <source>
        <dbReference type="Pfam" id="PF00251"/>
    </source>
</evidence>
<keyword evidence="9" id="KW-0119">Carbohydrate metabolism</keyword>
<proteinExistence type="inferred from homology"/>
<dbReference type="InterPro" id="IPR023296">
    <property type="entry name" value="Glyco_hydro_beta-prop_sf"/>
</dbReference>
<dbReference type="UniPathway" id="UPA00238"/>
<comment type="similarity">
    <text evidence="2 8">Belongs to the glycosyl hydrolase 32 family.</text>
</comment>
<dbReference type="SUPFAM" id="SSF49899">
    <property type="entry name" value="Concanavalin A-like lectins/glucanases"/>
    <property type="match status" value="1"/>
</dbReference>
<dbReference type="EC" id="3.2.1.26" evidence="3 8"/>
<dbReference type="OrthoDB" id="9776657at2"/>
<dbReference type="RefSeq" id="WP_129314642.1">
    <property type="nucleotide sequence ID" value="NZ_NOIQ01000002.1"/>
</dbReference>
<comment type="function">
    <text evidence="9">Enables the bacterium to metabolize sucrose as a sole carbon source.</text>
</comment>
<dbReference type="NCBIfam" id="TIGR01322">
    <property type="entry name" value="scrB_fam"/>
    <property type="match status" value="1"/>
</dbReference>
<gene>
    <name evidence="12" type="ORF">GMA10_00035</name>
</gene>
<dbReference type="Gene3D" id="2.115.10.20">
    <property type="entry name" value="Glycosyl hydrolase domain, family 43"/>
    <property type="match status" value="1"/>
</dbReference>
<dbReference type="InterPro" id="IPR051214">
    <property type="entry name" value="GH32_Enzymes"/>
</dbReference>
<sequence length="496" mass="55512">MPDSTLKNRIDAAQSANLALRERRNDRWYPQFHIAAPAGWINDPNGLCFYQGRYHAYFQHHPHSSQWGPMHWGHVSSVDLVTWTREPIALAPSLEEDRDGVFSGSAVEGDDGRLYAFYTGHRWRNGINEDEGNIQVQCMAVSSDGVTFEKHGVVVEGPADLLHFRDPKVWRTEGTWWMVFGACSARNRGEVWLYRSENLTDWVFDRILYRDPDEDSFMLECPDFFPLGDHWVLLICPMGRTPRGYTGRNGHHAGYVVGEWTPGGDFSPLTEYRHLDWGHNFYAPQTFEAPDGRRILFAWMGAFDRELPTQADEWAGQLTVPRVLSLDSRLRLRNRPVAEIALLGKDSRAFGTFTASEGVRDVVAGIDTAEIDLVLDLHATTAERAGLSIGRTSDGAEAAFVAYDDQMGRVVLDRRASVTADRGIRSAPARATEDGTLALRVLVDRGSVEVFLNEGEESISSFAFPGAGERRVALMVESGEAAVKELTIRPMSGHWG</sequence>
<comment type="catalytic activity">
    <reaction evidence="8">
        <text>Hydrolysis of terminal non-reducing beta-D-fructofuranoside residues in beta-D-fructofuranosides.</text>
        <dbReference type="EC" id="3.2.1.26"/>
    </reaction>
</comment>
<evidence type="ECO:0000256" key="3">
    <source>
        <dbReference type="ARBA" id="ARBA00012758"/>
    </source>
</evidence>
<feature type="domain" description="Glycosyl hydrolase family 32 C-terminal" evidence="11">
    <location>
        <begin position="367"/>
        <end position="489"/>
    </location>
</feature>
<dbReference type="GO" id="GO:0005985">
    <property type="term" value="P:sucrose metabolic process"/>
    <property type="evidence" value="ECO:0007669"/>
    <property type="project" value="UniProtKB-UniPathway"/>
</dbReference>
<dbReference type="SMART" id="SM00640">
    <property type="entry name" value="Glyco_32"/>
    <property type="match status" value="1"/>
</dbReference>
<dbReference type="GO" id="GO:0005737">
    <property type="term" value="C:cytoplasm"/>
    <property type="evidence" value="ECO:0007669"/>
    <property type="project" value="UniProtKB-SubCell"/>
</dbReference>
<name>A0A7K1LEK6_9MICC</name>
<dbReference type="CDD" id="cd08996">
    <property type="entry name" value="GH32_FFase"/>
    <property type="match status" value="1"/>
</dbReference>
<dbReference type="InterPro" id="IPR006232">
    <property type="entry name" value="Suc6P_hydrolase"/>
</dbReference>
<organism evidence="12 13">
    <name type="scientific">Rothia koreensis</name>
    <dbReference type="NCBI Taxonomy" id="592378"/>
    <lineage>
        <taxon>Bacteria</taxon>
        <taxon>Bacillati</taxon>
        <taxon>Actinomycetota</taxon>
        <taxon>Actinomycetes</taxon>
        <taxon>Micrococcales</taxon>
        <taxon>Micrococcaceae</taxon>
        <taxon>Rothia</taxon>
    </lineage>
</organism>
<dbReference type="InterPro" id="IPR013320">
    <property type="entry name" value="ConA-like_dom_sf"/>
</dbReference>
<feature type="domain" description="Glycosyl hydrolase family 32 N-terminal" evidence="10">
    <location>
        <begin position="33"/>
        <end position="334"/>
    </location>
</feature>
<evidence type="ECO:0000256" key="5">
    <source>
        <dbReference type="ARBA" id="ARBA00022801"/>
    </source>
</evidence>
<evidence type="ECO:0000313" key="13">
    <source>
        <dbReference type="Proteomes" id="UP000462152"/>
    </source>
</evidence>
<dbReference type="Proteomes" id="UP000462152">
    <property type="component" value="Unassembled WGS sequence"/>
</dbReference>
<keyword evidence="5 8" id="KW-0378">Hydrolase</keyword>
<dbReference type="InterPro" id="IPR001362">
    <property type="entry name" value="Glyco_hydro_32"/>
</dbReference>
<dbReference type="GO" id="GO:0004564">
    <property type="term" value="F:beta-fructofuranosidase activity"/>
    <property type="evidence" value="ECO:0007669"/>
    <property type="project" value="UniProtKB-EC"/>
</dbReference>
<evidence type="ECO:0000256" key="4">
    <source>
        <dbReference type="ARBA" id="ARBA00019623"/>
    </source>
</evidence>
<dbReference type="AlphaFoldDB" id="A0A7K1LEK6"/>
<keyword evidence="9" id="KW-0963">Cytoplasm</keyword>
<dbReference type="Gene3D" id="2.60.120.560">
    <property type="entry name" value="Exo-inulinase, domain 1"/>
    <property type="match status" value="1"/>
</dbReference>
<keyword evidence="13" id="KW-1185">Reference proteome</keyword>
<evidence type="ECO:0000256" key="9">
    <source>
        <dbReference type="RuleBase" id="RU365015"/>
    </source>
</evidence>
<dbReference type="EMBL" id="WOGT01000001">
    <property type="protein sequence ID" value="MUN53634.1"/>
    <property type="molecule type" value="Genomic_DNA"/>
</dbReference>
<comment type="subcellular location">
    <subcellularLocation>
        <location evidence="9">Cytoplasm</location>
    </subcellularLocation>
</comment>
<evidence type="ECO:0000256" key="1">
    <source>
        <dbReference type="ARBA" id="ARBA00004914"/>
    </source>
</evidence>
<comment type="pathway">
    <text evidence="1 9">Glycan biosynthesis; sucrose metabolism.</text>
</comment>